<gene>
    <name evidence="3" type="ORF">GNP93_23670</name>
</gene>
<accession>A0A7X2ZEW5</accession>
<evidence type="ECO:0008006" key="5">
    <source>
        <dbReference type="Google" id="ProtNLM"/>
    </source>
</evidence>
<dbReference type="RefSeq" id="WP_155615663.1">
    <property type="nucleotide sequence ID" value="NZ_WNZX01000029.1"/>
</dbReference>
<dbReference type="GO" id="GO:0006355">
    <property type="term" value="P:regulation of DNA-templated transcription"/>
    <property type="evidence" value="ECO:0007669"/>
    <property type="project" value="InterPro"/>
</dbReference>
<dbReference type="Proteomes" id="UP000450917">
    <property type="component" value="Unassembled WGS sequence"/>
</dbReference>
<name>A0A7X2ZEW5_9BACL</name>
<organism evidence="3 4">
    <name type="scientific">Paenibacillus validus</name>
    <dbReference type="NCBI Taxonomy" id="44253"/>
    <lineage>
        <taxon>Bacteria</taxon>
        <taxon>Bacillati</taxon>
        <taxon>Bacillota</taxon>
        <taxon>Bacilli</taxon>
        <taxon>Bacillales</taxon>
        <taxon>Paenibacillaceae</taxon>
        <taxon>Paenibacillus</taxon>
    </lineage>
</organism>
<dbReference type="InterPro" id="IPR016032">
    <property type="entry name" value="Sig_transdc_resp-reg_C-effctor"/>
</dbReference>
<evidence type="ECO:0000256" key="1">
    <source>
        <dbReference type="ARBA" id="ARBA00023015"/>
    </source>
</evidence>
<dbReference type="GO" id="GO:0003677">
    <property type="term" value="F:DNA binding"/>
    <property type="evidence" value="ECO:0007669"/>
    <property type="project" value="InterPro"/>
</dbReference>
<dbReference type="InterPro" id="IPR036388">
    <property type="entry name" value="WH-like_DNA-bd_sf"/>
</dbReference>
<sequence length="141" mass="15402">MASSKASMRIDNNGCLCRRARALVSARKKSGQAIYLPDSSLPHVAANTDKSFPLCWQQSKSNKIDLRGMNLKNYVKGLIEKAGVSLNPTLPKGTFNLTPREREIALSSMTCSSIAEMAEQLHVTEITVKKQDASSSDDRSS</sequence>
<dbReference type="Gene3D" id="1.10.10.10">
    <property type="entry name" value="Winged helix-like DNA-binding domain superfamily/Winged helix DNA-binding domain"/>
    <property type="match status" value="1"/>
</dbReference>
<keyword evidence="1" id="KW-0805">Transcription regulation</keyword>
<dbReference type="EMBL" id="WNZX01000029">
    <property type="protein sequence ID" value="MUG73626.1"/>
    <property type="molecule type" value="Genomic_DNA"/>
</dbReference>
<evidence type="ECO:0000313" key="3">
    <source>
        <dbReference type="EMBL" id="MUG73626.1"/>
    </source>
</evidence>
<proteinExistence type="predicted"/>
<protein>
    <recommendedName>
        <fullName evidence="5">HTH luxR-type domain-containing protein</fullName>
    </recommendedName>
</protein>
<comment type="caution">
    <text evidence="3">The sequence shown here is derived from an EMBL/GenBank/DDBJ whole genome shotgun (WGS) entry which is preliminary data.</text>
</comment>
<keyword evidence="2" id="KW-0804">Transcription</keyword>
<keyword evidence="4" id="KW-1185">Reference proteome</keyword>
<evidence type="ECO:0000313" key="4">
    <source>
        <dbReference type="Proteomes" id="UP000450917"/>
    </source>
</evidence>
<reference evidence="3 4" key="1">
    <citation type="submission" date="2019-11" db="EMBL/GenBank/DDBJ databases">
        <title>Draft genome sequences of five Paenibacillus species of dairy origin.</title>
        <authorList>
            <person name="Olajide A.M."/>
            <person name="Chen S."/>
            <person name="Lapointe G."/>
        </authorList>
    </citation>
    <scope>NUCLEOTIDE SEQUENCE [LARGE SCALE GENOMIC DNA]</scope>
    <source>
        <strain evidence="3 4">2CS3</strain>
    </source>
</reference>
<dbReference type="SUPFAM" id="SSF46894">
    <property type="entry name" value="C-terminal effector domain of the bipartite response regulators"/>
    <property type="match status" value="1"/>
</dbReference>
<evidence type="ECO:0000256" key="2">
    <source>
        <dbReference type="ARBA" id="ARBA00023163"/>
    </source>
</evidence>
<dbReference type="AlphaFoldDB" id="A0A7X2ZEW5"/>